<comment type="similarity">
    <text evidence="2">Belongs to the EamA transporter family.</text>
</comment>
<feature type="domain" description="EamA" evidence="7">
    <location>
        <begin position="149"/>
        <end position="286"/>
    </location>
</feature>
<sequence>MSRPSTPFTAAEIAAIATIIIVWGLNNAAAKVATAELPPLFVGGVRFLVSLAVLFPLLARPPFPDLKKLGPIVVLSGPLHFGLVYIGFAMAEQLSPLVVASQLWIPFTALFAWRILGERMTRPAVLGLAVAFVGVTWMTLDPHTAGDLWPIVLIVVAAGLWALATILVRRLPSVRPLKMQAFTSLIAAPVLLGAAFGFEPQLVAQVKSASPFAWACVAFAGLASSIGASSLLFWLVQRREPSRVTPFFLLTPLVSCAIGILLMDDKVTVQLIGGGAATLAGVAIVTFDERRRARRAALEVQAAS</sequence>
<evidence type="ECO:0000256" key="4">
    <source>
        <dbReference type="ARBA" id="ARBA00022989"/>
    </source>
</evidence>
<feature type="transmembrane region" description="Helical" evidence="6">
    <location>
        <begin position="269"/>
        <end position="287"/>
    </location>
</feature>
<accession>A0AB39KS38</accession>
<dbReference type="EMBL" id="CP158375">
    <property type="protein sequence ID" value="XDO96372.1"/>
    <property type="molecule type" value="Genomic_DNA"/>
</dbReference>
<dbReference type="InterPro" id="IPR037185">
    <property type="entry name" value="EmrE-like"/>
</dbReference>
<dbReference type="AlphaFoldDB" id="A0AB39KS38"/>
<reference evidence="8" key="1">
    <citation type="submission" date="2024-06" db="EMBL/GenBank/DDBJ databases">
        <title>Caulobacter inopinatus, sp. nov.</title>
        <authorList>
            <person name="Donachie S.P."/>
        </authorList>
    </citation>
    <scope>NUCLEOTIDE SEQUENCE</scope>
    <source>
        <strain evidence="8">73W</strain>
    </source>
</reference>
<protein>
    <submittedName>
        <fullName evidence="8">EamA family transporter</fullName>
    </submittedName>
</protein>
<comment type="subcellular location">
    <subcellularLocation>
        <location evidence="1">Membrane</location>
        <topology evidence="1">Multi-pass membrane protein</topology>
    </subcellularLocation>
</comment>
<feature type="transmembrane region" description="Helical" evidence="6">
    <location>
        <begin position="71"/>
        <end position="91"/>
    </location>
</feature>
<feature type="transmembrane region" description="Helical" evidence="6">
    <location>
        <begin position="123"/>
        <end position="140"/>
    </location>
</feature>
<dbReference type="Pfam" id="PF00892">
    <property type="entry name" value="EamA"/>
    <property type="match status" value="2"/>
</dbReference>
<feature type="domain" description="EamA" evidence="7">
    <location>
        <begin position="14"/>
        <end position="139"/>
    </location>
</feature>
<evidence type="ECO:0000256" key="2">
    <source>
        <dbReference type="ARBA" id="ARBA00007362"/>
    </source>
</evidence>
<name>A0AB39KS38_9CAUL</name>
<dbReference type="GO" id="GO:0016020">
    <property type="term" value="C:membrane"/>
    <property type="evidence" value="ECO:0007669"/>
    <property type="project" value="UniProtKB-SubCell"/>
</dbReference>
<keyword evidence="5 6" id="KW-0472">Membrane</keyword>
<dbReference type="InterPro" id="IPR050638">
    <property type="entry name" value="AA-Vitamin_Transporters"/>
</dbReference>
<dbReference type="SUPFAM" id="SSF103481">
    <property type="entry name" value="Multidrug resistance efflux transporter EmrE"/>
    <property type="match status" value="2"/>
</dbReference>
<dbReference type="RefSeq" id="WP_369059224.1">
    <property type="nucleotide sequence ID" value="NZ_CP158375.1"/>
</dbReference>
<feature type="transmembrane region" description="Helical" evidence="6">
    <location>
        <begin position="146"/>
        <end position="168"/>
    </location>
</feature>
<feature type="transmembrane region" description="Helical" evidence="6">
    <location>
        <begin position="247"/>
        <end position="263"/>
    </location>
</feature>
<proteinExistence type="inferred from homology"/>
<feature type="transmembrane region" description="Helical" evidence="6">
    <location>
        <begin position="40"/>
        <end position="59"/>
    </location>
</feature>
<evidence type="ECO:0000256" key="5">
    <source>
        <dbReference type="ARBA" id="ARBA00023136"/>
    </source>
</evidence>
<evidence type="ECO:0000256" key="6">
    <source>
        <dbReference type="SAM" id="Phobius"/>
    </source>
</evidence>
<dbReference type="InterPro" id="IPR000620">
    <property type="entry name" value="EamA_dom"/>
</dbReference>
<keyword evidence="4 6" id="KW-1133">Transmembrane helix</keyword>
<feature type="transmembrane region" description="Helical" evidence="6">
    <location>
        <begin position="180"/>
        <end position="200"/>
    </location>
</feature>
<organism evidence="8">
    <name type="scientific">Caulobacter sp. 73W</name>
    <dbReference type="NCBI Taxonomy" id="3161137"/>
    <lineage>
        <taxon>Bacteria</taxon>
        <taxon>Pseudomonadati</taxon>
        <taxon>Pseudomonadota</taxon>
        <taxon>Alphaproteobacteria</taxon>
        <taxon>Caulobacterales</taxon>
        <taxon>Caulobacteraceae</taxon>
        <taxon>Caulobacter</taxon>
    </lineage>
</organism>
<feature type="transmembrane region" description="Helical" evidence="6">
    <location>
        <begin position="97"/>
        <end position="116"/>
    </location>
</feature>
<dbReference type="PANTHER" id="PTHR32322">
    <property type="entry name" value="INNER MEMBRANE TRANSPORTER"/>
    <property type="match status" value="1"/>
</dbReference>
<evidence type="ECO:0000256" key="3">
    <source>
        <dbReference type="ARBA" id="ARBA00022692"/>
    </source>
</evidence>
<evidence type="ECO:0000256" key="1">
    <source>
        <dbReference type="ARBA" id="ARBA00004141"/>
    </source>
</evidence>
<evidence type="ECO:0000259" key="7">
    <source>
        <dbReference type="Pfam" id="PF00892"/>
    </source>
</evidence>
<gene>
    <name evidence="8" type="ORF">ABOZ73_16580</name>
</gene>
<evidence type="ECO:0000313" key="8">
    <source>
        <dbReference type="EMBL" id="XDO96372.1"/>
    </source>
</evidence>
<dbReference type="PANTHER" id="PTHR32322:SF2">
    <property type="entry name" value="EAMA DOMAIN-CONTAINING PROTEIN"/>
    <property type="match status" value="1"/>
</dbReference>
<keyword evidence="3 6" id="KW-0812">Transmembrane</keyword>
<feature type="transmembrane region" description="Helical" evidence="6">
    <location>
        <begin position="212"/>
        <end position="235"/>
    </location>
</feature>